<name>E0VKQ5_PEDHC</name>
<dbReference type="InterPro" id="IPR026201">
    <property type="entry name" value="Cep290"/>
</dbReference>
<feature type="coiled-coil region" evidence="8">
    <location>
        <begin position="1015"/>
        <end position="1042"/>
    </location>
</feature>
<dbReference type="OMA" id="NIMEHFA"/>
<evidence type="ECO:0000256" key="5">
    <source>
        <dbReference type="ARBA" id="ARBA00023054"/>
    </source>
</evidence>
<proteinExistence type="predicted"/>
<feature type="coiled-coil region" evidence="8">
    <location>
        <begin position="640"/>
        <end position="667"/>
    </location>
</feature>
<feature type="region of interest" description="Disordered" evidence="9">
    <location>
        <begin position="1646"/>
        <end position="1667"/>
    </location>
</feature>
<keyword evidence="4" id="KW-0970">Cilium biogenesis/degradation</keyword>
<dbReference type="GO" id="GO:1905515">
    <property type="term" value="P:non-motile cilium assembly"/>
    <property type="evidence" value="ECO:0007669"/>
    <property type="project" value="TreeGrafter"/>
</dbReference>
<dbReference type="VEuPathDB" id="VectorBase:PHUM268640"/>
<dbReference type="EnsemblMetazoa" id="PHUM268640-RA">
    <property type="protein sequence ID" value="PHUM268640-PA"/>
    <property type="gene ID" value="PHUM268640"/>
</dbReference>
<evidence type="ECO:0000256" key="3">
    <source>
        <dbReference type="ARBA" id="ARBA00022490"/>
    </source>
</evidence>
<organism>
    <name type="scientific">Pediculus humanus subsp. corporis</name>
    <name type="common">Body louse</name>
    <dbReference type="NCBI Taxonomy" id="121224"/>
    <lineage>
        <taxon>Eukaryota</taxon>
        <taxon>Metazoa</taxon>
        <taxon>Ecdysozoa</taxon>
        <taxon>Arthropoda</taxon>
        <taxon>Hexapoda</taxon>
        <taxon>Insecta</taxon>
        <taxon>Pterygota</taxon>
        <taxon>Neoptera</taxon>
        <taxon>Paraneoptera</taxon>
        <taxon>Psocodea</taxon>
        <taxon>Troctomorpha</taxon>
        <taxon>Phthiraptera</taxon>
        <taxon>Anoplura</taxon>
        <taxon>Pediculidae</taxon>
        <taxon>Pediculus</taxon>
    </lineage>
</organism>
<feature type="coiled-coil region" evidence="8">
    <location>
        <begin position="1173"/>
        <end position="1214"/>
    </location>
</feature>
<feature type="coiled-coil region" evidence="8">
    <location>
        <begin position="1397"/>
        <end position="1505"/>
    </location>
</feature>
<feature type="coiled-coil region" evidence="8">
    <location>
        <begin position="1105"/>
        <end position="1137"/>
    </location>
</feature>
<reference evidence="11" key="3">
    <citation type="submission" date="2020-05" db="UniProtKB">
        <authorList>
            <consortium name="EnsemblMetazoa"/>
        </authorList>
    </citation>
    <scope>IDENTIFICATION</scope>
    <source>
        <strain evidence="11">USDA</strain>
    </source>
</reference>
<evidence type="ECO:0000256" key="4">
    <source>
        <dbReference type="ARBA" id="ARBA00022794"/>
    </source>
</evidence>
<feature type="compositionally biased region" description="Basic and acidic residues" evidence="9">
    <location>
        <begin position="693"/>
        <end position="712"/>
    </location>
</feature>
<evidence type="ECO:0000256" key="1">
    <source>
        <dbReference type="ARBA" id="ARBA00004120"/>
    </source>
</evidence>
<dbReference type="GO" id="GO:0035869">
    <property type="term" value="C:ciliary transition zone"/>
    <property type="evidence" value="ECO:0007669"/>
    <property type="project" value="TreeGrafter"/>
</dbReference>
<dbReference type="HOGENOM" id="CLU_235006_0_0_1"/>
<feature type="coiled-coil region" evidence="8">
    <location>
        <begin position="957"/>
        <end position="991"/>
    </location>
</feature>
<reference evidence="10" key="1">
    <citation type="submission" date="2007-04" db="EMBL/GenBank/DDBJ databases">
        <title>Annotation of Pediculus humanus corporis strain USDA.</title>
        <authorList>
            <person name="Kirkness E."/>
            <person name="Hannick L."/>
            <person name="Hass B."/>
            <person name="Bruggner R."/>
            <person name="Lawson D."/>
            <person name="Bidwell S."/>
            <person name="Joardar V."/>
            <person name="Caler E."/>
            <person name="Walenz B."/>
            <person name="Inman J."/>
            <person name="Schobel S."/>
            <person name="Galinsky K."/>
            <person name="Amedeo P."/>
            <person name="Strausberg R."/>
        </authorList>
    </citation>
    <scope>NUCLEOTIDE SEQUENCE</scope>
    <source>
        <strain evidence="10">USDA</strain>
    </source>
</reference>
<accession>E0VKQ5</accession>
<feature type="coiled-coil region" evidence="8">
    <location>
        <begin position="1239"/>
        <end position="1280"/>
    </location>
</feature>
<keyword evidence="5 8" id="KW-0175">Coiled coil</keyword>
<evidence type="ECO:0000313" key="12">
    <source>
        <dbReference type="Proteomes" id="UP000009046"/>
    </source>
</evidence>
<keyword evidence="3" id="KW-0963">Cytoplasm</keyword>
<dbReference type="InParanoid" id="E0VKQ5"/>
<evidence type="ECO:0000256" key="9">
    <source>
        <dbReference type="SAM" id="MobiDB-lite"/>
    </source>
</evidence>
<dbReference type="CTD" id="8235582"/>
<dbReference type="OrthoDB" id="6351660at2759"/>
<dbReference type="STRING" id="121224.E0VKQ5"/>
<gene>
    <name evidence="11" type="primary">8235582</name>
    <name evidence="10" type="ORF">Phum_PHUM268640</name>
</gene>
<dbReference type="Proteomes" id="UP000009046">
    <property type="component" value="Unassembled WGS sequence"/>
</dbReference>
<evidence type="ECO:0000256" key="8">
    <source>
        <dbReference type="SAM" id="Coils"/>
    </source>
</evidence>
<protein>
    <submittedName>
        <fullName evidence="10 11">Uncharacterized protein</fullName>
    </submittedName>
</protein>
<dbReference type="PANTHER" id="PTHR18879">
    <property type="entry name" value="CENTROSOMAL PROTEIN OF 290 KDA"/>
    <property type="match status" value="1"/>
</dbReference>
<evidence type="ECO:0000256" key="7">
    <source>
        <dbReference type="ARBA" id="ARBA00023273"/>
    </source>
</evidence>
<evidence type="ECO:0000256" key="6">
    <source>
        <dbReference type="ARBA" id="ARBA00023212"/>
    </source>
</evidence>
<dbReference type="eggNOG" id="ENOG502QPTZ">
    <property type="taxonomic scope" value="Eukaryota"/>
</dbReference>
<dbReference type="GO" id="GO:1905349">
    <property type="term" value="P:ciliary transition zone assembly"/>
    <property type="evidence" value="ECO:0007669"/>
    <property type="project" value="TreeGrafter"/>
</dbReference>
<feature type="coiled-coil region" evidence="8">
    <location>
        <begin position="448"/>
        <end position="541"/>
    </location>
</feature>
<evidence type="ECO:0000256" key="2">
    <source>
        <dbReference type="ARBA" id="ARBA00004300"/>
    </source>
</evidence>
<comment type="subcellular location">
    <subcellularLocation>
        <location evidence="1">Cytoplasm</location>
        <location evidence="1">Cytoskeleton</location>
        <location evidence="1">Cilium basal body</location>
    </subcellularLocation>
    <subcellularLocation>
        <location evidence="2">Cytoplasm</location>
        <location evidence="2">Cytoskeleton</location>
        <location evidence="2">Microtubule organizing center</location>
        <location evidence="2">Centrosome</location>
    </subcellularLocation>
</comment>
<dbReference type="EMBL" id="AAZO01003105">
    <property type="status" value="NOT_ANNOTATED_CDS"/>
    <property type="molecule type" value="Genomic_DNA"/>
</dbReference>
<evidence type="ECO:0000313" key="11">
    <source>
        <dbReference type="EnsemblMetazoa" id="PHUM268640-PA"/>
    </source>
</evidence>
<keyword evidence="12" id="KW-1185">Reference proteome</keyword>
<dbReference type="PANTHER" id="PTHR18879:SF20">
    <property type="entry name" value="CENTROSOMAL PROTEIN OF 290 KDA"/>
    <property type="match status" value="1"/>
</dbReference>
<dbReference type="RefSeq" id="XP_002426699.1">
    <property type="nucleotide sequence ID" value="XM_002426654.1"/>
</dbReference>
<evidence type="ECO:0000313" key="10">
    <source>
        <dbReference type="EMBL" id="EEB13961.1"/>
    </source>
</evidence>
<sequence length="1847" mass="216116">MNEIDWEKINRINPQTLSEEDAQDIYPSLVLYEPDPDLDKTSVTNFIRIIQKVLMLKNEQVEYLTVELDELAIKQGTEEGNMLKRYNEEIIRLREELEYSKKFEGNDGKTVNDSTEELKKEIIKLQIQNENLLASLKEKEKYSLIEKKENEMYANQIVTLEREKQELLRELKTLQDENSEKEKMILLSSSDFGEEIMQDKLMQTIKQKNKHISQLLEDIEEIENENSLLNTKLIKIKAELSEATQCMSEIAAELSKFKLLNKAHESKESELKSKISSLTFRVEELVEEKSKYNTQLDEYILMFNSKLQEWKEISDNKDEEISKLKNENKKLISTMPSVTAPVLESENNSSSDRLLQQQKQVNELQEELQNATAEINSLTEFIEKLKTKSAFVTSDNNTSQCVPNFYESKIKMLEEKLVLAEADACSKAEEVSNLIIQIRKYELGTFGLPEANLKINKLEKIIKKKEKQLEKLVDITNNLEIKLSTVEEQNVILREKCGLSPETEVDTSGVSLRFKKDEELINSLKRKLQKKEEDLINFKIKYRKMITYLKLLRQPVENVENEKCSEPVPTENLIEINKNVEAKSELIINENDALRKGMREILNSIRERNSDGDVEIQSDCLERLLEALDSRHISGWYHPAMRLRAQLNTEEGKNDELRNLIRTMKVEEKKKTSELQNAYLRISALENTLSVPHLEKNDNLSSEKSDKEDEKINGSTQDFVQEQKLIEAESNYFELKIKYNSLVADFEKKEKEYISEIDKNLFKLDEQKTQLELLKNQEQNLDLTTFSEVKSENIILKRKVEYLTTLESDVSERLEKFKQEFFANEEKLMLDILKLQSDKSKLMNQIKKLEEDRLKSVSLEKFVSVTNELANVKDKYLNAISMPSNDQDVTCGINHELEINFLLEEKEMIMKELAELKEKLFLVEGSLNPENINNTISEWANTLAATEMRELNEKQKCAQLEKVNDALVTQCKELEDHNKRLTKKIEILTDNNLRLEEFERDSKAKSLNLVSVDDRNVLEEKIGNLEKELNDLAAEKKSIQELFEISQGQCRTFQEWKDYDKILLASQKEEILILQASSDDKAIISKLHHDVSKYKLSELSLINKIKDLEIKLSKLLANNLNLENRISQNNSDNLKKQKTFLEYALNMYQTFVDMRKQGYIVPFKSLKDLHSYKLDLKEKRKNLIKEKNDLHKAIKEYSLKKKEMETQLEGLGDLKLVLQGESKDILTCYNKGIELRLKEARYKREIEFLNNEVSQLKNNINVLNDVIVELEEQNIEREQEWNEKQLFWENAQIDILKIFSGKEVQKNLKEFRHVSTSTENILNNNFNGIPPVENKQATNENEIETVNKVDEKEALKEPDGVSIVKPHDDFGNTLNSLNDFQTEKKIIYEKKTETFEKEALKMTVESLQSVIEQKENTILRLQNLLKEGRNEYGKSYQKLQEELKSLNQSLMVQNRAYNKLKNAVQTNSYPSDNISQIVEKYMKKIQELEEELKECQLNLSSVNSQAFTYKEEVEKWKNIATERLLQVEDFRQRFEVCKTESDYCKEEVKKHQLEIEKLLKYSEQHIQIVDEENENLQIQLPEENNDYSVQNQWWSIPLEKTEKSKSSKNNPNEIVLLQKQLKSARDETIRLREQIKLLQLKPLKKVKTPGSSTTRSDSKSSTKEDNLMSKIKSLEESLIILKEREKELMETNEKKIKSVEEVARWNERKKNQHLIENLSQKLKEKEAEKEMLIRKNDSLRTIVYKYERDKTILESQLKNFKGTSKEINIQFESLKLEKNALEEKIIFLEKKLEEQKIVGSSSLREKLEEQERKLVAYQLAFKVIVQSSSIVLSSSSLLRSTGNFRRY</sequence>
<dbReference type="EMBL" id="DS235250">
    <property type="protein sequence ID" value="EEB13961.1"/>
    <property type="molecule type" value="Genomic_DNA"/>
</dbReference>
<reference evidence="10" key="2">
    <citation type="submission" date="2007-04" db="EMBL/GenBank/DDBJ databases">
        <title>The genome of the human body louse.</title>
        <authorList>
            <consortium name="The Human Body Louse Genome Consortium"/>
            <person name="Kirkness E."/>
            <person name="Walenz B."/>
            <person name="Hass B."/>
            <person name="Bruggner R."/>
            <person name="Strausberg R."/>
        </authorList>
    </citation>
    <scope>NUCLEOTIDE SEQUENCE</scope>
    <source>
        <strain evidence="10">USDA</strain>
    </source>
</reference>
<dbReference type="KEGG" id="phu:Phum_PHUM268640"/>
<feature type="compositionally biased region" description="Basic and acidic residues" evidence="9">
    <location>
        <begin position="1656"/>
        <end position="1667"/>
    </location>
</feature>
<keyword evidence="7" id="KW-0966">Cell projection</keyword>
<dbReference type="GeneID" id="8235582"/>
<keyword evidence="6" id="KW-0206">Cytoskeleton</keyword>
<dbReference type="GO" id="GO:0034451">
    <property type="term" value="C:centriolar satellite"/>
    <property type="evidence" value="ECO:0007669"/>
    <property type="project" value="TreeGrafter"/>
</dbReference>
<feature type="region of interest" description="Disordered" evidence="9">
    <location>
        <begin position="693"/>
        <end position="714"/>
    </location>
</feature>
<dbReference type="FunCoup" id="E0VKQ5">
    <property type="interactions" value="48"/>
</dbReference>
<dbReference type="GO" id="GO:0097711">
    <property type="term" value="P:ciliary basal body-plasma membrane docking"/>
    <property type="evidence" value="ECO:0007669"/>
    <property type="project" value="TreeGrafter"/>
</dbReference>
<feature type="coiled-coil region" evidence="8">
    <location>
        <begin position="115"/>
        <end position="239"/>
    </location>
</feature>
<feature type="coiled-coil region" evidence="8">
    <location>
        <begin position="282"/>
        <end position="388"/>
    </location>
</feature>